<keyword evidence="8" id="KW-1185">Reference proteome</keyword>
<reference evidence="6" key="1">
    <citation type="submission" date="2022-08" db="EMBL/GenBank/DDBJ databases">
        <title>Novel sulfate-reducing endosymbionts in the free-living metamonad Anaeramoeba.</title>
        <authorList>
            <person name="Jerlstrom-Hultqvist J."/>
            <person name="Cepicka I."/>
            <person name="Gallot-Lavallee L."/>
            <person name="Salas-Leiva D."/>
            <person name="Curtis B.A."/>
            <person name="Zahonova K."/>
            <person name="Pipaliya S."/>
            <person name="Dacks J."/>
            <person name="Roger A.J."/>
        </authorList>
    </citation>
    <scope>NUCLEOTIDE SEQUENCE</scope>
    <source>
        <strain evidence="6">Schooner1</strain>
    </source>
</reference>
<protein>
    <submittedName>
        <fullName evidence="5">Succinate/fumarate transporter-related</fullName>
    </submittedName>
</protein>
<evidence type="ECO:0000313" key="7">
    <source>
        <dbReference type="Proteomes" id="UP001146793"/>
    </source>
</evidence>
<evidence type="ECO:0000313" key="6">
    <source>
        <dbReference type="EMBL" id="KAJ6229582.1"/>
    </source>
</evidence>
<dbReference type="Gene3D" id="1.50.40.10">
    <property type="entry name" value="Mitochondrial carrier domain"/>
    <property type="match status" value="1"/>
</dbReference>
<evidence type="ECO:0000256" key="4">
    <source>
        <dbReference type="SAM" id="Phobius"/>
    </source>
</evidence>
<comment type="caution">
    <text evidence="5">The sequence shown here is derived from an EMBL/GenBank/DDBJ whole genome shotgun (WGS) entry which is preliminary data.</text>
</comment>
<dbReference type="EMBL" id="JAOAOG010000319">
    <property type="protein sequence ID" value="KAJ6229582.1"/>
    <property type="molecule type" value="Genomic_DNA"/>
</dbReference>
<evidence type="ECO:0000256" key="1">
    <source>
        <dbReference type="ARBA" id="ARBA00004370"/>
    </source>
</evidence>
<comment type="subcellular location">
    <subcellularLocation>
        <location evidence="1">Membrane</location>
    </subcellularLocation>
</comment>
<feature type="transmembrane region" description="Helical" evidence="4">
    <location>
        <begin position="12"/>
        <end position="32"/>
    </location>
</feature>
<organism evidence="5 7">
    <name type="scientific">Anaeramoeba flamelloides</name>
    <dbReference type="NCBI Taxonomy" id="1746091"/>
    <lineage>
        <taxon>Eukaryota</taxon>
        <taxon>Metamonada</taxon>
        <taxon>Anaeramoebidae</taxon>
        <taxon>Anaeramoeba</taxon>
    </lineage>
</organism>
<evidence type="ECO:0000313" key="5">
    <source>
        <dbReference type="EMBL" id="KAJ3452211.1"/>
    </source>
</evidence>
<accession>A0AAV8AFQ1</accession>
<keyword evidence="3 4" id="KW-0472">Membrane</keyword>
<proteinExistence type="predicted"/>
<reference evidence="5" key="2">
    <citation type="submission" date="2022-08" db="EMBL/GenBank/DDBJ databases">
        <title>Novel sulphate-reducing endosymbionts in the free-living metamonad Anaeramoeba.</title>
        <authorList>
            <person name="Jerlstrom-Hultqvist J."/>
            <person name="Cepicka I."/>
            <person name="Gallot-Lavallee L."/>
            <person name="Salas-Leiva D."/>
            <person name="Curtis B.A."/>
            <person name="Zahonova K."/>
            <person name="Pipaliya S."/>
            <person name="Dacks J."/>
            <person name="Roger A.J."/>
        </authorList>
    </citation>
    <scope>NUCLEOTIDE SEQUENCE</scope>
    <source>
        <strain evidence="5">Busselton2</strain>
    </source>
</reference>
<evidence type="ECO:0000313" key="8">
    <source>
        <dbReference type="Proteomes" id="UP001150062"/>
    </source>
</evidence>
<evidence type="ECO:0000256" key="2">
    <source>
        <dbReference type="ARBA" id="ARBA00022692"/>
    </source>
</evidence>
<dbReference type="Proteomes" id="UP001146793">
    <property type="component" value="Unassembled WGS sequence"/>
</dbReference>
<dbReference type="GO" id="GO:0016020">
    <property type="term" value="C:membrane"/>
    <property type="evidence" value="ECO:0007669"/>
    <property type="project" value="UniProtKB-SubCell"/>
</dbReference>
<feature type="transmembrane region" description="Helical" evidence="4">
    <location>
        <begin position="79"/>
        <end position="102"/>
    </location>
</feature>
<keyword evidence="4" id="KW-1133">Transmembrane helix</keyword>
<evidence type="ECO:0000256" key="3">
    <source>
        <dbReference type="ARBA" id="ARBA00023136"/>
    </source>
</evidence>
<dbReference type="AlphaFoldDB" id="A0AAV8AFQ1"/>
<gene>
    <name evidence="5" type="ORF">M0812_03975</name>
    <name evidence="6" type="ORF">M0813_07540</name>
</gene>
<name>A0AAV8AFQ1_9EUKA</name>
<keyword evidence="2 4" id="KW-0812">Transmembrane</keyword>
<dbReference type="SUPFAM" id="SSF103506">
    <property type="entry name" value="Mitochondrial carrier"/>
    <property type="match status" value="1"/>
</dbReference>
<dbReference type="Proteomes" id="UP001150062">
    <property type="component" value="Unassembled WGS sequence"/>
</dbReference>
<sequence>MTEQKEEKSCPLYENAFFFGLGGSVTAARTLLMTPLFGGPALNAYPSLFVNNGIQHIIMEQVDTTVKENMKESNNSKDFWKIATVSGVGIGIANAVVDTLFINVYKHHKERKEADPEVKCPFRSAYDLVHNNGVGSLFEGYFPRALHKSLFTAAFKTCLGFNSRWVNNMLPKEHGIVRKVVQPLVLGAISGAEATIMTKPVEETIRGLISGEGVKPKKVAKDTLHAAKTIFPSIGLSVAMYSNGKRALKPSERALRDVFSKIHSKH</sequence>
<dbReference type="InterPro" id="IPR023395">
    <property type="entry name" value="MCP_dom_sf"/>
</dbReference>
<dbReference type="EMBL" id="JANTQA010000008">
    <property type="protein sequence ID" value="KAJ3452211.1"/>
    <property type="molecule type" value="Genomic_DNA"/>
</dbReference>